<feature type="compositionally biased region" description="Basic and acidic residues" evidence="2">
    <location>
        <begin position="683"/>
        <end position="696"/>
    </location>
</feature>
<evidence type="ECO:0000259" key="3">
    <source>
        <dbReference type="Pfam" id="PF01728"/>
    </source>
</evidence>
<feature type="region of interest" description="Disordered" evidence="2">
    <location>
        <begin position="1269"/>
        <end position="1306"/>
    </location>
</feature>
<keyword evidence="1" id="KW-0539">Nucleus</keyword>
<feature type="region of interest" description="Disordered" evidence="2">
    <location>
        <begin position="604"/>
        <end position="625"/>
    </location>
</feature>
<dbReference type="GO" id="GO:0016556">
    <property type="term" value="P:mRNA modification"/>
    <property type="evidence" value="ECO:0007669"/>
    <property type="project" value="UniProtKB-UniRule"/>
</dbReference>
<dbReference type="GO" id="GO:0004483">
    <property type="term" value="F:methyltransferase cap1 activity"/>
    <property type="evidence" value="ECO:0007669"/>
    <property type="project" value="UniProtKB-UniRule"/>
</dbReference>
<dbReference type="EMBL" id="LN714501">
    <property type="protein sequence ID" value="CEL77909.1"/>
    <property type="molecule type" value="Genomic_DNA"/>
</dbReference>
<dbReference type="InterPro" id="IPR029063">
    <property type="entry name" value="SAM-dependent_MTases_sf"/>
</dbReference>
<gene>
    <name evidence="4" type="ORF">BN1205_037680</name>
</gene>
<feature type="compositionally biased region" description="Polar residues" evidence="2">
    <location>
        <begin position="292"/>
        <end position="303"/>
    </location>
</feature>
<feature type="domain" description="Ribosomal RNA methyltransferase FtsJ" evidence="3">
    <location>
        <begin position="311"/>
        <end position="418"/>
    </location>
</feature>
<reference evidence="4" key="1">
    <citation type="journal article" date="2015" name="PLoS ONE">
        <title>Comprehensive Evaluation of Toxoplasma gondii VEG and Neospora caninum LIV Genomes with Tachyzoite Stage Transcriptome and Proteome Defines Novel Transcript Features.</title>
        <authorList>
            <person name="Ramaprasad A."/>
            <person name="Mourier T."/>
            <person name="Naeem R."/>
            <person name="Malas T.B."/>
            <person name="Moussa E."/>
            <person name="Panigrahi A."/>
            <person name="Vermont S.J."/>
            <person name="Otto T.D."/>
            <person name="Wastling J."/>
            <person name="Pain A."/>
        </authorList>
    </citation>
    <scope>NUCLEOTIDE SEQUENCE</scope>
    <source>
        <strain evidence="4">VEG</strain>
    </source>
</reference>
<name>A0A0F7V9J6_TOXGV</name>
<keyword evidence="1" id="KW-0489">Methyltransferase</keyword>
<dbReference type="GO" id="GO:0003676">
    <property type="term" value="F:nucleic acid binding"/>
    <property type="evidence" value="ECO:0007669"/>
    <property type="project" value="UniProtKB-UniRule"/>
</dbReference>
<dbReference type="GO" id="GO:0032259">
    <property type="term" value="P:methylation"/>
    <property type="evidence" value="ECO:0007669"/>
    <property type="project" value="UniProtKB-KW"/>
</dbReference>
<dbReference type="Gene3D" id="3.40.50.12760">
    <property type="match status" value="2"/>
</dbReference>
<proteinExistence type="predicted"/>
<feature type="region of interest" description="Disordered" evidence="2">
    <location>
        <begin position="831"/>
        <end position="916"/>
    </location>
</feature>
<feature type="region of interest" description="Disordered" evidence="2">
    <location>
        <begin position="753"/>
        <end position="813"/>
    </location>
</feature>
<organism evidence="4">
    <name type="scientific">Toxoplasma gondii (strain ATCC 50861 / VEG)</name>
    <dbReference type="NCBI Taxonomy" id="432359"/>
    <lineage>
        <taxon>Eukaryota</taxon>
        <taxon>Sar</taxon>
        <taxon>Alveolata</taxon>
        <taxon>Apicomplexa</taxon>
        <taxon>Conoidasida</taxon>
        <taxon>Coccidia</taxon>
        <taxon>Eucoccidiorida</taxon>
        <taxon>Eimeriorina</taxon>
        <taxon>Sarcocystidae</taxon>
        <taxon>Toxoplasma</taxon>
    </lineage>
</organism>
<dbReference type="GO" id="GO:0005634">
    <property type="term" value="C:nucleus"/>
    <property type="evidence" value="ECO:0007669"/>
    <property type="project" value="UniProtKB-SubCell"/>
</dbReference>
<sequence>MTPRTPGFGGSPTARSTFLSYKLQCGVGTSLGSVEEMVAALESEPVQMRSARDTERMLQSDYCDRELIEEQLKQKTLLDDVYDAGKGRIWKVAQFSVFPSDCKGSFQHRTRSGDKLQEISEWLQETKGLDGLPEMLVKGASPANPSFFLDLCAGPGTWSDWLLDEIDLLDQRRLENETHPFSAPADLSPQTATEEERSTRPAARRLHGPSCYGFGISLNISDLAAMRDTRFWHIAKEVTERPNYESVTASNNSGNLYCSKNIKAMRHKIELRVTEIQEQCAALLPQADTATGSKQTLSFRDQMSPSRSARSRRSGNQGVIKLIVADGGITIPKKTVTGQHLDNYQELLTGRLLLSEFLIAFQLLQHGGTFICTVFDSFTSFTASLLFLCIALFEEVYIVKPSRNRWTNSERQLVALKFRRFRSVNLGAVAVASAVAGAKLHSLPSSPASSRGTRRPEASSLSSSLSASLSSSLSLPKKRPTVAMFPRVSRVYSAAVSKLTRVHEALSDAAPPTDYYTVLPETIFRRSFLKNDTLFVESYRRMCVELCRLQCISLQQTYAKFLDLQRNPGQLQELRQRQRTLERCMNALKGSAAIASMSTMARPSSCETSRYAGGDTPSPYGGDRTRRTLMDLYAFSPGTHFCGKYASATERGPNSPGEGDERGARSGDRTLGSVFSPAVSEDEQGRPRETQAETREREIEADWWRMGERRRQRGKAVYEGLATKTVAAEQTEGHCTQARLENVRVSADWSTSRSFASAGGESSSSWRRQDEERPKKRNLTTGGLEPSRQKTSSDESEKLTSLPLLPTPSTGVDVRVSNTDFWCAVLADNTSESDKLQSTRGSALDGACTPLPSNASAEQAKKDNLPSSHQGKTKTEMEQTAESAGKISERAKPQDREAETEPETIETRGSAGEGATNGIDAEVIYLIQAPEADVSDVFFQNETFQVSGSVLLSPRTTGEDALVRPLLCQSHSQNENSVSFERHAQEHACIPTRTPTPLSSFALEPFAVEQMTEQTRKDSSKGDEMQEEVRSPGNRNTSCPRTSSEEAEEENAAHTAVSIIESVLDCELEELNVEGAALKTSVMQRRASARLPLVTSAAESSGGENSIPPETFSEGHEIHFPSVAVSAVLSPAVTVVSSGTVGSPASEENARVQRAEKIPITETDTKLIEAVDDGQCAVASHIAESAGKTWSGNAPHESDRKLEGGPLRGVYVTGAANHETVSFGLLSQSPKMVFSQQTAQGRPGRSHGLGNALRRRITNQVLKTLNDHLQGSQSGSTEIRPAGVSEAKESIKPSREARLTEQKHPRTNNVKRESIMPEEAAAPVERYTRVASDRQKATVSGKHVHVEEDVTSTVSTLPTETIDIAVGIHVDESP</sequence>
<evidence type="ECO:0000256" key="2">
    <source>
        <dbReference type="SAM" id="MobiDB-lite"/>
    </source>
</evidence>
<dbReference type="GO" id="GO:0006370">
    <property type="term" value="P:7-methylguanosine mRNA capping"/>
    <property type="evidence" value="ECO:0007669"/>
    <property type="project" value="UniProtKB-UniRule"/>
</dbReference>
<dbReference type="GO" id="GO:0005737">
    <property type="term" value="C:cytoplasm"/>
    <property type="evidence" value="ECO:0007669"/>
    <property type="project" value="TreeGrafter"/>
</dbReference>
<dbReference type="PANTHER" id="PTHR16121">
    <property type="entry name" value="CAP-SPECIFIC MRNA (NUCLEOSIDE-2'-O-)-METHYLTRANSFERASE 1-RELATED"/>
    <property type="match status" value="1"/>
</dbReference>
<comment type="subcellular location">
    <subcellularLocation>
        <location evidence="1">Nucleus</location>
    </subcellularLocation>
</comment>
<keyword evidence="1" id="KW-0808">Transferase</keyword>
<dbReference type="Pfam" id="PF01728">
    <property type="entry name" value="FtsJ"/>
    <property type="match status" value="1"/>
</dbReference>
<keyword evidence="1" id="KW-0949">S-adenosyl-L-methionine</keyword>
<dbReference type="PANTHER" id="PTHR16121:SF0">
    <property type="entry name" value="CAP-SPECIFIC MRNA (NUCLEOSIDE-2'-O-)-METHYLTRANSFERASE 1"/>
    <property type="match status" value="1"/>
</dbReference>
<feature type="compositionally biased region" description="Low complexity" evidence="2">
    <location>
        <begin position="799"/>
        <end position="810"/>
    </location>
</feature>
<feature type="compositionally biased region" description="Basic and acidic residues" evidence="2">
    <location>
        <begin position="887"/>
        <end position="899"/>
    </location>
</feature>
<feature type="compositionally biased region" description="Basic and acidic residues" evidence="2">
    <location>
        <begin position="659"/>
        <end position="668"/>
    </location>
</feature>
<evidence type="ECO:0000256" key="1">
    <source>
        <dbReference type="RuleBase" id="RU368012"/>
    </source>
</evidence>
<dbReference type="EC" id="2.1.1.57" evidence="1"/>
<evidence type="ECO:0000313" key="4">
    <source>
        <dbReference type="EMBL" id="CEL77909.1"/>
    </source>
</evidence>
<dbReference type="InterPro" id="IPR002877">
    <property type="entry name" value="RNA_MeTrfase_FtsJ_dom"/>
</dbReference>
<accession>A0A0F7V9J6</accession>
<feature type="compositionally biased region" description="Basic and acidic residues" evidence="2">
    <location>
        <begin position="787"/>
        <end position="798"/>
    </location>
</feature>
<feature type="region of interest" description="Disordered" evidence="2">
    <location>
        <begin position="441"/>
        <end position="463"/>
    </location>
</feature>
<keyword evidence="1" id="KW-0507">mRNA processing</keyword>
<feature type="region of interest" description="Disordered" evidence="2">
    <location>
        <begin position="1010"/>
        <end position="1051"/>
    </location>
</feature>
<keyword evidence="1" id="KW-0506">mRNA capping</keyword>
<feature type="compositionally biased region" description="Polar residues" evidence="2">
    <location>
        <begin position="1033"/>
        <end position="1042"/>
    </location>
</feature>
<feature type="region of interest" description="Disordered" evidence="2">
    <location>
        <begin position="179"/>
        <end position="204"/>
    </location>
</feature>
<feature type="region of interest" description="Disordered" evidence="2">
    <location>
        <begin position="645"/>
        <end position="696"/>
    </location>
</feature>
<dbReference type="InterPro" id="IPR050851">
    <property type="entry name" value="mRNA_Cap_2O-Ribose_MeTrfase"/>
</dbReference>
<feature type="compositionally biased region" description="Basic and acidic residues" evidence="2">
    <location>
        <begin position="1014"/>
        <end position="1030"/>
    </location>
</feature>
<protein>
    <recommendedName>
        <fullName evidence="1">Cap-specific mRNA (nucleoside-2'-O-)-methyltransferase 1</fullName>
        <ecNumber evidence="1">2.1.1.57</ecNumber>
    </recommendedName>
    <alternativeName>
        <fullName evidence="1">Cap1 2'O-ribose methyltransferase 1</fullName>
    </alternativeName>
</protein>
<comment type="function">
    <text evidence="1">S-adenosyl-L-methionine-dependent methyltransferase that mediates RNA cap1 2'-O-ribose methylation to the 5'-cap structure of RNAs. Methylates the ribose of the first nucleotide of a m(7)GpppG-capped mRNA to produce m(7)GpppNmp (cap1).</text>
</comment>
<dbReference type="SUPFAM" id="SSF53335">
    <property type="entry name" value="S-adenosyl-L-methionine-dependent methyltransferases"/>
    <property type="match status" value="1"/>
</dbReference>
<comment type="catalytic activity">
    <reaction evidence="1">
        <text>a 5'-end (N(7)-methyl 5'-triphosphoguanosine)-ribonucleoside in mRNA + S-adenosyl-L-methionine = a 5'-end (N(7)-methyl 5'-triphosphoguanosine)-(2'-O-methyl-ribonucleoside) in mRNA + S-adenosyl-L-homocysteine + H(+)</text>
        <dbReference type="Rhea" id="RHEA:67020"/>
        <dbReference type="Rhea" id="RHEA-COMP:17167"/>
        <dbReference type="Rhea" id="RHEA-COMP:17168"/>
        <dbReference type="ChEBI" id="CHEBI:15378"/>
        <dbReference type="ChEBI" id="CHEBI:57856"/>
        <dbReference type="ChEBI" id="CHEBI:59789"/>
        <dbReference type="ChEBI" id="CHEBI:156461"/>
        <dbReference type="ChEBI" id="CHEBI:167609"/>
        <dbReference type="EC" id="2.1.1.57"/>
    </reaction>
</comment>
<feature type="region of interest" description="Disordered" evidence="2">
    <location>
        <begin position="292"/>
        <end position="314"/>
    </location>
</feature>
<feature type="compositionally biased region" description="Basic and acidic residues" evidence="2">
    <location>
        <begin position="1286"/>
        <end position="1306"/>
    </location>
</feature>
<feature type="compositionally biased region" description="Low complexity" evidence="2">
    <location>
        <begin position="753"/>
        <end position="765"/>
    </location>
</feature>